<proteinExistence type="predicted"/>
<keyword evidence="4" id="KW-1185">Reference proteome</keyword>
<evidence type="ECO:0000313" key="3">
    <source>
        <dbReference type="EMBL" id="ARQ01157.1"/>
    </source>
</evidence>
<dbReference type="OrthoDB" id="8254787at2"/>
<feature type="transmembrane region" description="Helical" evidence="2">
    <location>
        <begin position="51"/>
        <end position="72"/>
    </location>
</feature>
<dbReference type="RefSeq" id="WP_086089550.1">
    <property type="nucleotide sequence ID" value="NZ_CP021112.1"/>
</dbReference>
<dbReference type="Proteomes" id="UP000194137">
    <property type="component" value="Chromosome"/>
</dbReference>
<sequence>MPEHPTSTSDKVVNIRTRRPFRPAPSLAEPPAGELEKFAHNDEPDDFRHRMLVNLIAFGFVTLLVVSALWLANSIATMRKDQDCVLSGMRGCTPVETPIKTR</sequence>
<feature type="region of interest" description="Disordered" evidence="1">
    <location>
        <begin position="1"/>
        <end position="31"/>
    </location>
</feature>
<keyword evidence="2" id="KW-1133">Transmembrane helix</keyword>
<feature type="compositionally biased region" description="Polar residues" evidence="1">
    <location>
        <begin position="1"/>
        <end position="11"/>
    </location>
</feature>
<evidence type="ECO:0000256" key="1">
    <source>
        <dbReference type="SAM" id="MobiDB-lite"/>
    </source>
</evidence>
<organism evidence="3 4">
    <name type="scientific">Pseudorhodoplanes sinuspersici</name>
    <dbReference type="NCBI Taxonomy" id="1235591"/>
    <lineage>
        <taxon>Bacteria</taxon>
        <taxon>Pseudomonadati</taxon>
        <taxon>Pseudomonadota</taxon>
        <taxon>Alphaproteobacteria</taxon>
        <taxon>Hyphomicrobiales</taxon>
        <taxon>Pseudorhodoplanes</taxon>
    </lineage>
</organism>
<keyword evidence="2" id="KW-0472">Membrane</keyword>
<reference evidence="3 4" key="1">
    <citation type="submission" date="2017-05" db="EMBL/GenBank/DDBJ databases">
        <title>Full genome sequence of Pseudorhodoplanes sinuspersici.</title>
        <authorList>
            <person name="Dastgheib S.M.M."/>
            <person name="Shavandi M."/>
            <person name="Tirandaz H."/>
        </authorList>
    </citation>
    <scope>NUCLEOTIDE SEQUENCE [LARGE SCALE GENOMIC DNA]</scope>
    <source>
        <strain evidence="3 4">RIPI110</strain>
    </source>
</reference>
<dbReference type="KEGG" id="psin:CAK95_20175"/>
<evidence type="ECO:0000256" key="2">
    <source>
        <dbReference type="SAM" id="Phobius"/>
    </source>
</evidence>
<protein>
    <submittedName>
        <fullName evidence="3">Uncharacterized protein</fullName>
    </submittedName>
</protein>
<gene>
    <name evidence="3" type="ORF">CAK95_20175</name>
</gene>
<dbReference type="AlphaFoldDB" id="A0A1W6ZUS0"/>
<accession>A0A1W6ZUS0</accession>
<dbReference type="EMBL" id="CP021112">
    <property type="protein sequence ID" value="ARQ01157.1"/>
    <property type="molecule type" value="Genomic_DNA"/>
</dbReference>
<name>A0A1W6ZUS0_9HYPH</name>
<keyword evidence="2" id="KW-0812">Transmembrane</keyword>
<evidence type="ECO:0000313" key="4">
    <source>
        <dbReference type="Proteomes" id="UP000194137"/>
    </source>
</evidence>